<dbReference type="GO" id="GO:0098813">
    <property type="term" value="P:nuclear chromosome segregation"/>
    <property type="evidence" value="ECO:0007669"/>
    <property type="project" value="UniProtKB-ARBA"/>
</dbReference>
<keyword evidence="9 15" id="KW-0175">Coiled coil</keyword>
<evidence type="ECO:0000256" key="1">
    <source>
        <dbReference type="ARBA" id="ARBA00004123"/>
    </source>
</evidence>
<evidence type="ECO:0000256" key="7">
    <source>
        <dbReference type="ARBA" id="ARBA00022776"/>
    </source>
</evidence>
<dbReference type="Gene3D" id="1.20.1060.20">
    <property type="match status" value="1"/>
</dbReference>
<feature type="compositionally biased region" description="Low complexity" evidence="16">
    <location>
        <begin position="1179"/>
        <end position="1195"/>
    </location>
</feature>
<feature type="coiled-coil region" evidence="15">
    <location>
        <begin position="681"/>
        <end position="902"/>
    </location>
</feature>
<evidence type="ECO:0000256" key="15">
    <source>
        <dbReference type="SAM" id="Coils"/>
    </source>
</evidence>
<dbReference type="InterPro" id="IPR027417">
    <property type="entry name" value="P-loop_NTPase"/>
</dbReference>
<dbReference type="InterPro" id="IPR024704">
    <property type="entry name" value="SMC"/>
</dbReference>
<feature type="coiled-coil region" evidence="15">
    <location>
        <begin position="984"/>
        <end position="1011"/>
    </location>
</feature>
<keyword evidence="18" id="KW-1185">Reference proteome</keyword>
<dbReference type="InterPro" id="IPR036277">
    <property type="entry name" value="SMC_hinge_sf"/>
</dbReference>
<dbReference type="CTD" id="10592"/>
<reference evidence="19" key="1">
    <citation type="submission" date="2025-08" db="UniProtKB">
        <authorList>
            <consortium name="RefSeq"/>
        </authorList>
    </citation>
    <scope>IDENTIFICATION</scope>
    <source>
        <tissue evidence="19">Sperm</tissue>
    </source>
</reference>
<evidence type="ECO:0000313" key="18">
    <source>
        <dbReference type="Proteomes" id="UP001318040"/>
    </source>
</evidence>
<keyword evidence="7" id="KW-0498">Mitosis</keyword>
<dbReference type="GO" id="GO:0030261">
    <property type="term" value="P:chromosome condensation"/>
    <property type="evidence" value="ECO:0007669"/>
    <property type="project" value="UniProtKB-KW"/>
</dbReference>
<feature type="coiled-coil region" evidence="15">
    <location>
        <begin position="469"/>
        <end position="496"/>
    </location>
</feature>
<dbReference type="FunFam" id="1.20.1060.20:FF:000005">
    <property type="entry name" value="Structural maintenance of chromosomes 2"/>
    <property type="match status" value="1"/>
</dbReference>
<evidence type="ECO:0000256" key="8">
    <source>
        <dbReference type="ARBA" id="ARBA00022840"/>
    </source>
</evidence>
<evidence type="ECO:0000256" key="9">
    <source>
        <dbReference type="ARBA" id="ARBA00023054"/>
    </source>
</evidence>
<keyword evidence="5" id="KW-0132">Cell division</keyword>
<dbReference type="InterPro" id="IPR003395">
    <property type="entry name" value="RecF/RecN/SMC_N"/>
</dbReference>
<evidence type="ECO:0000256" key="3">
    <source>
        <dbReference type="ARBA" id="ARBA00005231"/>
    </source>
</evidence>
<dbReference type="SMART" id="SM00968">
    <property type="entry name" value="SMC_hinge"/>
    <property type="match status" value="1"/>
</dbReference>
<dbReference type="SUPFAM" id="SSF75553">
    <property type="entry name" value="Smc hinge domain"/>
    <property type="match status" value="1"/>
</dbReference>
<dbReference type="PANTHER" id="PTHR43977">
    <property type="entry name" value="STRUCTURAL MAINTENANCE OF CHROMOSOMES PROTEIN 3"/>
    <property type="match status" value="1"/>
</dbReference>
<feature type="compositionally biased region" description="Basic and acidic residues" evidence="16">
    <location>
        <begin position="1196"/>
        <end position="1213"/>
    </location>
</feature>
<dbReference type="GO" id="GO:0016887">
    <property type="term" value="F:ATP hydrolysis activity"/>
    <property type="evidence" value="ECO:0007669"/>
    <property type="project" value="InterPro"/>
</dbReference>
<keyword evidence="10" id="KW-0226">DNA condensation</keyword>
<organism evidence="18 19">
    <name type="scientific">Petromyzon marinus</name>
    <name type="common">Sea lamprey</name>
    <dbReference type="NCBI Taxonomy" id="7757"/>
    <lineage>
        <taxon>Eukaryota</taxon>
        <taxon>Metazoa</taxon>
        <taxon>Chordata</taxon>
        <taxon>Craniata</taxon>
        <taxon>Vertebrata</taxon>
        <taxon>Cyclostomata</taxon>
        <taxon>Hyperoartia</taxon>
        <taxon>Petromyzontiformes</taxon>
        <taxon>Petromyzontidae</taxon>
        <taxon>Petromyzon</taxon>
    </lineage>
</organism>
<dbReference type="KEGG" id="pmrn:116946517"/>
<evidence type="ECO:0000256" key="12">
    <source>
        <dbReference type="ARBA" id="ARBA00023306"/>
    </source>
</evidence>
<evidence type="ECO:0000256" key="2">
    <source>
        <dbReference type="ARBA" id="ARBA00004286"/>
    </source>
</evidence>
<dbReference type="GeneID" id="116946517"/>
<keyword evidence="6" id="KW-0547">Nucleotide-binding</keyword>
<gene>
    <name evidence="19" type="primary">SMC2</name>
</gene>
<dbReference type="Gene3D" id="3.30.70.1620">
    <property type="match status" value="1"/>
</dbReference>
<comment type="subcellular location">
    <subcellularLocation>
        <location evidence="2">Chromosome</location>
    </subcellularLocation>
    <subcellularLocation>
        <location evidence="1 14">Nucleus</location>
    </subcellularLocation>
</comment>
<proteinExistence type="inferred from homology"/>
<comment type="similarity">
    <text evidence="3">Belongs to the SMC family. SMC2 subfamily.</text>
</comment>
<feature type="region of interest" description="Disordered" evidence="16">
    <location>
        <begin position="1175"/>
        <end position="1213"/>
    </location>
</feature>
<feature type="domain" description="SMC hinge" evidence="17">
    <location>
        <begin position="521"/>
        <end position="640"/>
    </location>
</feature>
<keyword evidence="4" id="KW-0158">Chromosome</keyword>
<comment type="function">
    <text evidence="13">Central component of the condensin complex, a complex required for conversion of interphase chromatin into mitotic-like condense chromosomes. The condensin complex probably introduces positive supercoils into relaxed DNA in the presence of type I topoisomerases and converts nicked DNA into positive knotted forms in the presence of type II topoisomerases.</text>
</comment>
<dbReference type="GO" id="GO:0005524">
    <property type="term" value="F:ATP binding"/>
    <property type="evidence" value="ECO:0007669"/>
    <property type="project" value="UniProtKB-KW"/>
</dbReference>
<evidence type="ECO:0000256" key="16">
    <source>
        <dbReference type="SAM" id="MobiDB-lite"/>
    </source>
</evidence>
<evidence type="ECO:0000256" key="14">
    <source>
        <dbReference type="PIRNR" id="PIRNR005719"/>
    </source>
</evidence>
<dbReference type="FunFam" id="3.40.50.300:FF:000278">
    <property type="entry name" value="Structural maintenance of chromosomes 2"/>
    <property type="match status" value="1"/>
</dbReference>
<dbReference type="GO" id="GO:0031981">
    <property type="term" value="C:nuclear lumen"/>
    <property type="evidence" value="ECO:0007669"/>
    <property type="project" value="UniProtKB-ARBA"/>
</dbReference>
<feature type="region of interest" description="Disordered" evidence="16">
    <location>
        <begin position="261"/>
        <end position="294"/>
    </location>
</feature>
<dbReference type="Proteomes" id="UP001318040">
    <property type="component" value="Chromosome 27"/>
</dbReference>
<sequence>MYIKSIVVDGFKSYAQRTEISDWDPLFNAITGLNGSGKSNILDAVCFVLGISNLSQVRAASLQELVYKNGQAGVTKATVSITFDNRDRKQSPLGFEGHAEITVTRQVVIGGRNKYLINGVNATTARVQDLFRSVGLNVNNPHFLIMQGRITKVLNMKPPEILAMIEEAAGTRMYESKKLAAQKTIEKKEAKLKEINDVLDEEISPTLEKLKQERTSYLEYSKLCRELDSLRRLVIAHQFCTASQGQESAALHLQKLRADEQEAREEVERLEKEEKKREGELREMERERDKEAGGDLARVEEALTHAQRAHAKAQSTLDIRTEALATERAHRDQLLANMREDASARDAKRSQVVALEAALASASACSQEAARGLQEAQARFAAASVGLSEDGQGGHAATLAEQILKCRQEASQAQTEAAQAQMKLSHVQRELQQRKAEEGRTTEAYTRDQQALSRLKARAQGLLRDMAALGYTEGQLEMLQKKMKELAAEESAMREKVDRAIASMPQLQFDYRDPEQGWDRGRVRGLVASLLRVEDPAAATALEVVAGGKLYNVVTDTELTGKLLLERGCLRRRVTVIPLNKISPSVTPPSVSTIARSLADGVSPALSLVSPRSPRDLPALEFVFGAAFVCPTMDAARAVAFHPRVSTRAVTLDGDSFSPHGTLTGGARAQVVSVLVRVEQLLTLQDKLKELEEEGKRINEEVHTLTKLAERHRELRQQQELVAQEVEQLQQKLELSTHHKLQTELAALATSIEELSAAPALCEERRTAALQRLHSLEERLQNAERDRRHEQEGASSALELARGTAQKLAGIAREAQQSLSTARLEVEELEKEALVGQQELQRLEAAMLSLEETVQELSASAESLQARVSECQRHVTELQEVLRARQEALGEAARALEQLRARRSAAALTLTERGHAVGRHQRDALDNAAKVDRLLKENAWISTERALFGRPNTAYDFAASDPSDAARRLSRLEQTRQRMVHTVNERAMNLLAQSEEKYVDLMKKKRIVENDKTKIFSAMQELDLKKNEALNLAWRQVNGDFSSIFSTLLPGSQARLTPVESSSSSTSSLLQGLEFRVALGSVWKENLSELSGGQRSLVALSLILAMLLFKPAPIYILDEVDAALDLSHTQNIGHMLRTHFLTSQFVVVSLKDGMFNNANVLFKTRFVEGVSTVTRHTNASTTSRPAAPSSSSSSKGRGEGEEKKAKRGRLGDE</sequence>
<name>A0AAJ7TGE3_PETMA</name>
<accession>A0AAJ7TGE3</accession>
<evidence type="ECO:0000256" key="11">
    <source>
        <dbReference type="ARBA" id="ARBA00023242"/>
    </source>
</evidence>
<evidence type="ECO:0000313" key="19">
    <source>
        <dbReference type="RefSeq" id="XP_032817375.1"/>
    </source>
</evidence>
<evidence type="ECO:0000256" key="5">
    <source>
        <dbReference type="ARBA" id="ARBA00022618"/>
    </source>
</evidence>
<dbReference type="Gene3D" id="3.40.50.300">
    <property type="entry name" value="P-loop containing nucleotide triphosphate hydrolases"/>
    <property type="match status" value="2"/>
</dbReference>
<dbReference type="SUPFAM" id="SSF52540">
    <property type="entry name" value="P-loop containing nucleoside triphosphate hydrolases"/>
    <property type="match status" value="1"/>
</dbReference>
<dbReference type="InterPro" id="IPR010935">
    <property type="entry name" value="SMC_hinge"/>
</dbReference>
<protein>
    <recommendedName>
        <fullName evidence="14">Structural maintenance of chromosomes protein</fullName>
    </recommendedName>
</protein>
<dbReference type="FunFam" id="3.40.50.300:FF:000385">
    <property type="entry name" value="Structural maintenance of chromosomes 2"/>
    <property type="match status" value="1"/>
</dbReference>
<dbReference type="Pfam" id="PF06470">
    <property type="entry name" value="SMC_hinge"/>
    <property type="match status" value="1"/>
</dbReference>
<dbReference type="InterPro" id="IPR027120">
    <property type="entry name" value="Smc2_ABC"/>
</dbReference>
<dbReference type="AlphaFoldDB" id="A0AAJ7TGE3"/>
<keyword evidence="8" id="KW-0067">ATP-binding</keyword>
<keyword evidence="11 14" id="KW-0539">Nucleus</keyword>
<dbReference type="CDD" id="cd03273">
    <property type="entry name" value="ABC_SMC2_euk"/>
    <property type="match status" value="1"/>
</dbReference>
<dbReference type="Pfam" id="PF02463">
    <property type="entry name" value="SMC_N"/>
    <property type="match status" value="1"/>
</dbReference>
<dbReference type="GO" id="GO:0000796">
    <property type="term" value="C:condensin complex"/>
    <property type="evidence" value="ECO:0007669"/>
    <property type="project" value="UniProtKB-ARBA"/>
</dbReference>
<dbReference type="GO" id="GO:0000793">
    <property type="term" value="C:condensed chromosome"/>
    <property type="evidence" value="ECO:0007669"/>
    <property type="project" value="UniProtKB-ARBA"/>
</dbReference>
<keyword evidence="12" id="KW-0131">Cell cycle</keyword>
<evidence type="ECO:0000256" key="6">
    <source>
        <dbReference type="ARBA" id="ARBA00022741"/>
    </source>
</evidence>
<evidence type="ECO:0000256" key="10">
    <source>
        <dbReference type="ARBA" id="ARBA00023067"/>
    </source>
</evidence>
<dbReference type="GO" id="GO:0051301">
    <property type="term" value="P:cell division"/>
    <property type="evidence" value="ECO:0007669"/>
    <property type="project" value="UniProtKB-KW"/>
</dbReference>
<dbReference type="RefSeq" id="XP_032817375.1">
    <property type="nucleotide sequence ID" value="XM_032961484.1"/>
</dbReference>
<evidence type="ECO:0000256" key="4">
    <source>
        <dbReference type="ARBA" id="ARBA00022454"/>
    </source>
</evidence>
<dbReference type="GO" id="GO:0000280">
    <property type="term" value="P:nuclear division"/>
    <property type="evidence" value="ECO:0007669"/>
    <property type="project" value="UniProtKB-ARBA"/>
</dbReference>
<evidence type="ECO:0000256" key="13">
    <source>
        <dbReference type="ARBA" id="ARBA00058936"/>
    </source>
</evidence>
<evidence type="ECO:0000259" key="17">
    <source>
        <dbReference type="SMART" id="SM00968"/>
    </source>
</evidence>
<feature type="coiled-coil region" evidence="15">
    <location>
        <begin position="396"/>
        <end position="437"/>
    </location>
</feature>
<dbReference type="PIRSF" id="PIRSF005719">
    <property type="entry name" value="SMC"/>
    <property type="match status" value="1"/>
</dbReference>